<organism evidence="1 2">
    <name type="scientific">Nonomuraea cypriaca</name>
    <dbReference type="NCBI Taxonomy" id="1187855"/>
    <lineage>
        <taxon>Bacteria</taxon>
        <taxon>Bacillati</taxon>
        <taxon>Actinomycetota</taxon>
        <taxon>Actinomycetes</taxon>
        <taxon>Streptosporangiales</taxon>
        <taxon>Streptosporangiaceae</taxon>
        <taxon>Nonomuraea</taxon>
    </lineage>
</organism>
<sequence length="51" mass="5447">MAVAAGAVRGMAAPGEWEIVVTDDRLVEGLDADGDPVYPVCYRTAEAIRLR</sequence>
<reference evidence="1" key="1">
    <citation type="submission" date="2020-11" db="EMBL/GenBank/DDBJ databases">
        <title>Whole-genome analyses of Nonomuraea sp. K274.</title>
        <authorList>
            <person name="Veyisoglu A."/>
        </authorList>
    </citation>
    <scope>NUCLEOTIDE SEQUENCE</scope>
    <source>
        <strain evidence="1">K274</strain>
    </source>
</reference>
<dbReference type="AlphaFoldDB" id="A0A931AIV9"/>
<dbReference type="RefSeq" id="WP_195900722.1">
    <property type="nucleotide sequence ID" value="NZ_JADOGI010000178.1"/>
</dbReference>
<evidence type="ECO:0000313" key="2">
    <source>
        <dbReference type="Proteomes" id="UP000605361"/>
    </source>
</evidence>
<dbReference type="EMBL" id="JADOGI010000178">
    <property type="protein sequence ID" value="MBF8191814.1"/>
    <property type="molecule type" value="Genomic_DNA"/>
</dbReference>
<protein>
    <submittedName>
        <fullName evidence="1">Uncharacterized protein</fullName>
    </submittedName>
</protein>
<name>A0A931AIV9_9ACTN</name>
<accession>A0A931AIV9</accession>
<gene>
    <name evidence="1" type="ORF">ITP53_40245</name>
</gene>
<evidence type="ECO:0000313" key="1">
    <source>
        <dbReference type="EMBL" id="MBF8191814.1"/>
    </source>
</evidence>
<dbReference type="Proteomes" id="UP000605361">
    <property type="component" value="Unassembled WGS sequence"/>
</dbReference>
<keyword evidence="2" id="KW-1185">Reference proteome</keyword>
<proteinExistence type="predicted"/>
<comment type="caution">
    <text evidence="1">The sequence shown here is derived from an EMBL/GenBank/DDBJ whole genome shotgun (WGS) entry which is preliminary data.</text>
</comment>